<dbReference type="PANTHER" id="PTHR40031:SF1">
    <property type="entry name" value="MEMBRANE-BOUND METAL-DEPENDENT HYDROLASE"/>
    <property type="match status" value="1"/>
</dbReference>
<dbReference type="RefSeq" id="WP_165143639.1">
    <property type="nucleotide sequence ID" value="NZ_JAALLT010000004.1"/>
</dbReference>
<dbReference type="EMBL" id="JAALLT010000004">
    <property type="protein sequence ID" value="NGP77947.1"/>
    <property type="molecule type" value="Genomic_DNA"/>
</dbReference>
<gene>
    <name evidence="2" type="ORF">G3570_14960</name>
</gene>
<feature type="transmembrane region" description="Helical" evidence="1">
    <location>
        <begin position="158"/>
        <end position="177"/>
    </location>
</feature>
<evidence type="ECO:0000313" key="3">
    <source>
        <dbReference type="Proteomes" id="UP000473278"/>
    </source>
</evidence>
<organism evidence="2 3">
    <name type="scientific">Halalkalibaculum roseum</name>
    <dbReference type="NCBI Taxonomy" id="2709311"/>
    <lineage>
        <taxon>Bacteria</taxon>
        <taxon>Pseudomonadati</taxon>
        <taxon>Balneolota</taxon>
        <taxon>Balneolia</taxon>
        <taxon>Balneolales</taxon>
        <taxon>Balneolaceae</taxon>
        <taxon>Halalkalibaculum</taxon>
    </lineage>
</organism>
<keyword evidence="1" id="KW-1133">Transmembrane helix</keyword>
<keyword evidence="1" id="KW-0812">Transmembrane</keyword>
<dbReference type="PANTHER" id="PTHR40031">
    <property type="entry name" value="HYPOTHETICAL MEMBRANE SPANNING PROTEIN"/>
    <property type="match status" value="1"/>
</dbReference>
<proteinExistence type="predicted"/>
<feature type="transmembrane region" description="Helical" evidence="1">
    <location>
        <begin position="124"/>
        <end position="149"/>
    </location>
</feature>
<keyword evidence="1" id="KW-0472">Membrane</keyword>
<dbReference type="AlphaFoldDB" id="A0A6M1T559"/>
<feature type="transmembrane region" description="Helical" evidence="1">
    <location>
        <begin position="59"/>
        <end position="78"/>
    </location>
</feature>
<keyword evidence="2" id="KW-0378">Hydrolase</keyword>
<protein>
    <submittedName>
        <fullName evidence="2">Metal-dependent hydrolase</fullName>
    </submittedName>
</protein>
<dbReference type="Pfam" id="PF04307">
    <property type="entry name" value="YdjM"/>
    <property type="match status" value="1"/>
</dbReference>
<name>A0A6M1T559_9BACT</name>
<accession>A0A6M1T559</accession>
<reference evidence="2 3" key="1">
    <citation type="submission" date="2020-02" db="EMBL/GenBank/DDBJ databases">
        <title>Balneolaceae bacterium YR4-1, complete genome.</title>
        <authorList>
            <person name="Li Y."/>
            <person name="Wu S."/>
        </authorList>
    </citation>
    <scope>NUCLEOTIDE SEQUENCE [LARGE SCALE GENOMIC DNA]</scope>
    <source>
        <strain evidence="2 3">YR4-1</strain>
    </source>
</reference>
<keyword evidence="3" id="KW-1185">Reference proteome</keyword>
<dbReference type="GO" id="GO:0016787">
    <property type="term" value="F:hydrolase activity"/>
    <property type="evidence" value="ECO:0007669"/>
    <property type="project" value="UniProtKB-KW"/>
</dbReference>
<dbReference type="Proteomes" id="UP000473278">
    <property type="component" value="Unassembled WGS sequence"/>
</dbReference>
<dbReference type="InterPro" id="IPR053170">
    <property type="entry name" value="Transcription_regulator"/>
</dbReference>
<feature type="transmembrane region" description="Helical" evidence="1">
    <location>
        <begin position="90"/>
        <end position="112"/>
    </location>
</feature>
<comment type="caution">
    <text evidence="2">The sequence shown here is derived from an EMBL/GenBank/DDBJ whole genome shotgun (WGS) entry which is preliminary data.</text>
</comment>
<evidence type="ECO:0000256" key="1">
    <source>
        <dbReference type="SAM" id="Phobius"/>
    </source>
</evidence>
<sequence length="339" mass="38874">MDTLTQVTLGAAVGEAVLGKKIGNKGAAWGAAFGVLPDLDVLANPFVSEVQEIIIHRGISHSLFFSVVAAPVFGYMLYRKYKTGPASWRDWSLMVFLTILTHIFIDACTGYGTQVFQPFSNYSLSFNTIFIIDPFYTLPLLIGIVTALFMRWGSARRWANYIGLGLSSLYMLAGFGIKNHVDTVFEQNFEEQQISVERFMTTPMPLTEFLWVGYAISGDKIYTGLYSIFDDDTDITFRKLDMNRELVQPYKEQLPVERILWFSHGYFLAEKSEDHFKMHDIRFGRSDLWFSTQQAPMVWTYNLTFNEDSTRVTGFKHQEPAFEFSRERFGKLIDRITGE</sequence>
<evidence type="ECO:0000313" key="2">
    <source>
        <dbReference type="EMBL" id="NGP77947.1"/>
    </source>
</evidence>
<dbReference type="InterPro" id="IPR007404">
    <property type="entry name" value="YdjM-like"/>
</dbReference>